<dbReference type="SUPFAM" id="SSF47598">
    <property type="entry name" value="Ribbon-helix-helix"/>
    <property type="match status" value="2"/>
</dbReference>
<dbReference type="GO" id="GO:0006355">
    <property type="term" value="P:regulation of DNA-templated transcription"/>
    <property type="evidence" value="ECO:0007669"/>
    <property type="project" value="InterPro"/>
</dbReference>
<dbReference type="AlphaFoldDB" id="A0A367R7L0"/>
<keyword evidence="3" id="KW-1185">Reference proteome</keyword>
<proteinExistence type="predicted"/>
<name>A0A367R7L0_9NOSO</name>
<reference evidence="2" key="1">
    <citation type="submission" date="2016-04" db="EMBL/GenBank/DDBJ databases">
        <authorList>
            <person name="Tabuchi Yagui T.R."/>
        </authorList>
    </citation>
    <scope>NUCLEOTIDE SEQUENCE [LARGE SCALE GENOMIC DNA]</scope>
    <source>
        <strain evidence="2">NIES-26</strain>
    </source>
</reference>
<evidence type="ECO:0000259" key="1">
    <source>
        <dbReference type="Pfam" id="PF21432"/>
    </source>
</evidence>
<dbReference type="Proteomes" id="UP000252107">
    <property type="component" value="Unassembled WGS sequence"/>
</dbReference>
<evidence type="ECO:0000313" key="2">
    <source>
        <dbReference type="EMBL" id="RCJ32486.1"/>
    </source>
</evidence>
<sequence>MTVANNEITEFTVVKGTIPKSLKIQFKVFCVKKNLEMSEVLETLIKQWIQTGATIPQLSSHLVQDELEEIKGYIPKNLKYQFKVLCKQKQVTMRSVLYALITKLMEKDSFRE</sequence>
<dbReference type="InterPro" id="IPR049123">
    <property type="entry name" value="56B_RHH"/>
</dbReference>
<evidence type="ECO:0000313" key="3">
    <source>
        <dbReference type="Proteomes" id="UP000252107"/>
    </source>
</evidence>
<dbReference type="Pfam" id="PF21432">
    <property type="entry name" value="56B_RHH"/>
    <property type="match status" value="1"/>
</dbReference>
<dbReference type="InterPro" id="IPR010985">
    <property type="entry name" value="Ribbon_hlx_hlx"/>
</dbReference>
<organism evidence="2 3">
    <name type="scientific">Nostoc minutum NIES-26</name>
    <dbReference type="NCBI Taxonomy" id="1844469"/>
    <lineage>
        <taxon>Bacteria</taxon>
        <taxon>Bacillati</taxon>
        <taxon>Cyanobacteriota</taxon>
        <taxon>Cyanophyceae</taxon>
        <taxon>Nostocales</taxon>
        <taxon>Nostocaceae</taxon>
        <taxon>Nostoc</taxon>
    </lineage>
</organism>
<accession>A0A367R7L0</accession>
<dbReference type="EMBL" id="LXQD01000205">
    <property type="protein sequence ID" value="RCJ32486.1"/>
    <property type="molecule type" value="Genomic_DNA"/>
</dbReference>
<comment type="caution">
    <text evidence="2">The sequence shown here is derived from an EMBL/GenBank/DDBJ whole genome shotgun (WGS) entry which is preliminary data.</text>
</comment>
<dbReference type="Gene3D" id="1.10.1220.10">
    <property type="entry name" value="Met repressor-like"/>
    <property type="match status" value="2"/>
</dbReference>
<dbReference type="InterPro" id="IPR013321">
    <property type="entry name" value="Arc_rbn_hlx_hlx"/>
</dbReference>
<feature type="domain" description="56B-like ribbon-helix-helix" evidence="1">
    <location>
        <begin position="20"/>
        <end position="50"/>
    </location>
</feature>
<gene>
    <name evidence="2" type="ORF">A6770_18925</name>
</gene>
<protein>
    <recommendedName>
        <fullName evidence="1">56B-like ribbon-helix-helix domain-containing protein</fullName>
    </recommendedName>
</protein>